<feature type="transmembrane region" description="Helical" evidence="7">
    <location>
        <begin position="465"/>
        <end position="483"/>
    </location>
</feature>
<evidence type="ECO:0000256" key="2">
    <source>
        <dbReference type="ARBA" id="ARBA00006824"/>
    </source>
</evidence>
<gene>
    <name evidence="8" type="ORF">MANT1106_LOCUS21593</name>
</gene>
<dbReference type="AlphaFoldDB" id="A0A7S0T5I0"/>
<proteinExistence type="inferred from homology"/>
<feature type="region of interest" description="Disordered" evidence="6">
    <location>
        <begin position="526"/>
        <end position="548"/>
    </location>
</feature>
<feature type="compositionally biased region" description="Low complexity" evidence="6">
    <location>
        <begin position="30"/>
        <end position="40"/>
    </location>
</feature>
<feature type="region of interest" description="Disordered" evidence="6">
    <location>
        <begin position="1"/>
        <end position="49"/>
    </location>
</feature>
<feature type="transmembrane region" description="Helical" evidence="7">
    <location>
        <begin position="403"/>
        <end position="421"/>
    </location>
</feature>
<dbReference type="GO" id="GO:0005737">
    <property type="term" value="C:cytoplasm"/>
    <property type="evidence" value="ECO:0007669"/>
    <property type="project" value="TreeGrafter"/>
</dbReference>
<evidence type="ECO:0000256" key="1">
    <source>
        <dbReference type="ARBA" id="ARBA00004141"/>
    </source>
</evidence>
<dbReference type="Pfam" id="PF04117">
    <property type="entry name" value="Mpv17_PMP22"/>
    <property type="match status" value="1"/>
</dbReference>
<comment type="similarity">
    <text evidence="2">Belongs to the peroxisomal membrane protein PXMP2/4 family.</text>
</comment>
<dbReference type="GO" id="GO:0016020">
    <property type="term" value="C:membrane"/>
    <property type="evidence" value="ECO:0007669"/>
    <property type="project" value="UniProtKB-SubCell"/>
</dbReference>
<protein>
    <submittedName>
        <fullName evidence="8">Uncharacterized protein</fullName>
    </submittedName>
</protein>
<evidence type="ECO:0000256" key="5">
    <source>
        <dbReference type="ARBA" id="ARBA00023136"/>
    </source>
</evidence>
<comment type="subcellular location">
    <subcellularLocation>
        <location evidence="1">Membrane</location>
        <topology evidence="1">Multi-pass membrane protein</topology>
    </subcellularLocation>
</comment>
<evidence type="ECO:0000313" key="8">
    <source>
        <dbReference type="EMBL" id="CAD8722379.1"/>
    </source>
</evidence>
<dbReference type="InterPro" id="IPR007248">
    <property type="entry name" value="Mpv17_PMP22"/>
</dbReference>
<name>A0A7S0T5I0_9CHLO</name>
<reference evidence="8" key="1">
    <citation type="submission" date="2021-01" db="EMBL/GenBank/DDBJ databases">
        <authorList>
            <person name="Corre E."/>
            <person name="Pelletier E."/>
            <person name="Niang G."/>
            <person name="Scheremetjew M."/>
            <person name="Finn R."/>
            <person name="Kale V."/>
            <person name="Holt S."/>
            <person name="Cochrane G."/>
            <person name="Meng A."/>
            <person name="Brown T."/>
            <person name="Cohen L."/>
        </authorList>
    </citation>
    <scope>NUCLEOTIDE SEQUENCE</scope>
    <source>
        <strain evidence="8">SL-175</strain>
    </source>
</reference>
<keyword evidence="4 7" id="KW-1133">Transmembrane helix</keyword>
<keyword evidence="5 7" id="KW-0472">Membrane</keyword>
<feature type="transmembrane region" description="Helical" evidence="7">
    <location>
        <begin position="441"/>
        <end position="459"/>
    </location>
</feature>
<feature type="compositionally biased region" description="Basic and acidic residues" evidence="6">
    <location>
        <begin position="532"/>
        <end position="548"/>
    </location>
</feature>
<dbReference type="PANTHER" id="PTHR11266:SF17">
    <property type="entry name" value="PROTEIN MPV17"/>
    <property type="match status" value="1"/>
</dbReference>
<sequence>MMTSLTMRTSHCARPVPAPTRSVRGTVSCAAAGRSSSNRGRGSRAVERNPLFRIQKRPPTRLCVLEDPVAAMAVGGAAVEAIKHAVTTSESSAAAAEAFEVVSDPASAAEAFSEAVASAGEAVSAALSGAEATSTAEAFSEVAATAGEAVSAALGGAEITSTAAAASIAAEAASTAGAGATAVVELDAAAAAVAAATAATAAIEIDAIASSVAAAATATTAASASTSVAVDVTVAATAKAAVSTGAAAYFKKVISLSLAKEMWSTYSGSLLLYPLATKSATGSLLYGLSDGITQGAIEDRASEDIDGGRVKRFAIWGIIDAFMTTQWYKILDGWTNALFPEPGPAAVAELAESARLAATQLAPDVLDAQLAPDVLDAQLAAVSAAEGGGIDWLKVAFEVTADQVVYCPVWFLAFFTFGGIYERRPFADTLEYMKKEMVPGVTMSWLVWVPVMTVSFGFVSPELRVPFYLGMSFGYAILISTMFGEVPGVENAPEKGHDDTGAALKVAEQDAIGTFALGAVTLEATGGSSTELPDRHSTGADEKPKPKV</sequence>
<evidence type="ECO:0000256" key="4">
    <source>
        <dbReference type="ARBA" id="ARBA00022989"/>
    </source>
</evidence>
<dbReference type="PANTHER" id="PTHR11266">
    <property type="entry name" value="PEROXISOMAL MEMBRANE PROTEIN 2, PXMP2 MPV17"/>
    <property type="match status" value="1"/>
</dbReference>
<evidence type="ECO:0000256" key="6">
    <source>
        <dbReference type="SAM" id="MobiDB-lite"/>
    </source>
</evidence>
<dbReference type="EMBL" id="HBFC01036324">
    <property type="protein sequence ID" value="CAD8722379.1"/>
    <property type="molecule type" value="Transcribed_RNA"/>
</dbReference>
<accession>A0A7S0T5I0</accession>
<evidence type="ECO:0000256" key="3">
    <source>
        <dbReference type="ARBA" id="ARBA00022692"/>
    </source>
</evidence>
<organism evidence="8">
    <name type="scientific">Mantoniella antarctica</name>
    <dbReference type="NCBI Taxonomy" id="81844"/>
    <lineage>
        <taxon>Eukaryota</taxon>
        <taxon>Viridiplantae</taxon>
        <taxon>Chlorophyta</taxon>
        <taxon>Mamiellophyceae</taxon>
        <taxon>Mamiellales</taxon>
        <taxon>Mamiellaceae</taxon>
        <taxon>Mantoniella</taxon>
    </lineage>
</organism>
<evidence type="ECO:0000256" key="7">
    <source>
        <dbReference type="SAM" id="Phobius"/>
    </source>
</evidence>
<keyword evidence="3 7" id="KW-0812">Transmembrane</keyword>